<keyword evidence="2 4" id="KW-0863">Zinc-finger</keyword>
<feature type="domain" description="Carrier" evidence="6">
    <location>
        <begin position="702"/>
        <end position="779"/>
    </location>
</feature>
<dbReference type="SMART" id="SM00184">
    <property type="entry name" value="RING"/>
    <property type="match status" value="1"/>
</dbReference>
<dbReference type="Gene3D" id="3.30.300.30">
    <property type="match status" value="2"/>
</dbReference>
<protein>
    <recommendedName>
        <fullName evidence="10">Peroxisomal-coenzyme A synthetase</fullName>
    </recommendedName>
</protein>
<dbReference type="SUPFAM" id="SSF51161">
    <property type="entry name" value="Trimeric LpxA-like enzymes"/>
    <property type="match status" value="3"/>
</dbReference>
<dbReference type="PROSITE" id="PS50075">
    <property type="entry name" value="CARRIER"/>
    <property type="match status" value="1"/>
</dbReference>
<keyword evidence="1" id="KW-0479">Metal-binding</keyword>
<dbReference type="EMBL" id="JARJCW010000039">
    <property type="protein sequence ID" value="KAJ7206575.1"/>
    <property type="molecule type" value="Genomic_DNA"/>
</dbReference>
<name>A0AAD6VBM0_9AGAR</name>
<evidence type="ECO:0000256" key="4">
    <source>
        <dbReference type="PROSITE-ProRule" id="PRU00175"/>
    </source>
</evidence>
<dbReference type="PANTHER" id="PTHR43201">
    <property type="entry name" value="ACYL-COA SYNTHETASE"/>
    <property type="match status" value="1"/>
</dbReference>
<dbReference type="InterPro" id="IPR001841">
    <property type="entry name" value="Znf_RING"/>
</dbReference>
<dbReference type="InterPro" id="IPR009081">
    <property type="entry name" value="PP-bd_ACP"/>
</dbReference>
<dbReference type="InterPro" id="IPR011004">
    <property type="entry name" value="Trimer_LpxA-like_sf"/>
</dbReference>
<evidence type="ECO:0000259" key="6">
    <source>
        <dbReference type="PROSITE" id="PS50075"/>
    </source>
</evidence>
<proteinExistence type="predicted"/>
<accession>A0AAD6VBM0</accession>
<gene>
    <name evidence="8" type="ORF">GGX14DRAFT_543774</name>
</gene>
<dbReference type="SUPFAM" id="SSF57850">
    <property type="entry name" value="RING/U-box"/>
    <property type="match status" value="1"/>
</dbReference>
<evidence type="ECO:0000313" key="8">
    <source>
        <dbReference type="EMBL" id="KAJ7206575.1"/>
    </source>
</evidence>
<dbReference type="InterPro" id="IPR013083">
    <property type="entry name" value="Znf_RING/FYVE/PHD"/>
</dbReference>
<dbReference type="Gene3D" id="3.30.40.10">
    <property type="entry name" value="Zinc/RING finger domain, C3HC4 (zinc finger)"/>
    <property type="match status" value="1"/>
</dbReference>
<dbReference type="InterPro" id="IPR000873">
    <property type="entry name" value="AMP-dep_synth/lig_dom"/>
</dbReference>
<keyword evidence="5" id="KW-1133">Transmembrane helix</keyword>
<reference evidence="8" key="1">
    <citation type="submission" date="2023-03" db="EMBL/GenBank/DDBJ databases">
        <title>Massive genome expansion in bonnet fungi (Mycena s.s.) driven by repeated elements and novel gene families across ecological guilds.</title>
        <authorList>
            <consortium name="Lawrence Berkeley National Laboratory"/>
            <person name="Harder C.B."/>
            <person name="Miyauchi S."/>
            <person name="Viragh M."/>
            <person name="Kuo A."/>
            <person name="Thoen E."/>
            <person name="Andreopoulos B."/>
            <person name="Lu D."/>
            <person name="Skrede I."/>
            <person name="Drula E."/>
            <person name="Henrissat B."/>
            <person name="Morin E."/>
            <person name="Kohler A."/>
            <person name="Barry K."/>
            <person name="LaButti K."/>
            <person name="Morin E."/>
            <person name="Salamov A."/>
            <person name="Lipzen A."/>
            <person name="Mereny Z."/>
            <person name="Hegedus B."/>
            <person name="Baldrian P."/>
            <person name="Stursova M."/>
            <person name="Weitz H."/>
            <person name="Taylor A."/>
            <person name="Grigoriev I.V."/>
            <person name="Nagy L.G."/>
            <person name="Martin F."/>
            <person name="Kauserud H."/>
        </authorList>
    </citation>
    <scope>NUCLEOTIDE SEQUENCE</scope>
    <source>
        <strain evidence="8">9144</strain>
    </source>
</reference>
<dbReference type="Pfam" id="PF00550">
    <property type="entry name" value="PP-binding"/>
    <property type="match status" value="1"/>
</dbReference>
<dbReference type="PROSITE" id="PS50089">
    <property type="entry name" value="ZF_RING_2"/>
    <property type="match status" value="1"/>
</dbReference>
<dbReference type="Gene3D" id="1.10.1200.10">
    <property type="entry name" value="ACP-like"/>
    <property type="match status" value="1"/>
</dbReference>
<dbReference type="GO" id="GO:0031956">
    <property type="term" value="F:medium-chain fatty acid-CoA ligase activity"/>
    <property type="evidence" value="ECO:0007669"/>
    <property type="project" value="TreeGrafter"/>
</dbReference>
<feature type="domain" description="RING-type" evidence="7">
    <location>
        <begin position="1497"/>
        <end position="1535"/>
    </location>
</feature>
<feature type="transmembrane region" description="Helical" evidence="5">
    <location>
        <begin position="1288"/>
        <end position="1313"/>
    </location>
</feature>
<dbReference type="Pfam" id="PF13920">
    <property type="entry name" value="zf-C3HC4_3"/>
    <property type="match status" value="1"/>
</dbReference>
<dbReference type="PANTHER" id="PTHR43201:SF10">
    <property type="entry name" value="CARRIER DOMAIN-CONTAINING PROTEIN"/>
    <property type="match status" value="1"/>
</dbReference>
<feature type="transmembrane region" description="Helical" evidence="5">
    <location>
        <begin position="878"/>
        <end position="907"/>
    </location>
</feature>
<dbReference type="GO" id="GO:0006631">
    <property type="term" value="P:fatty acid metabolic process"/>
    <property type="evidence" value="ECO:0007669"/>
    <property type="project" value="TreeGrafter"/>
</dbReference>
<evidence type="ECO:0000256" key="3">
    <source>
        <dbReference type="ARBA" id="ARBA00022833"/>
    </source>
</evidence>
<evidence type="ECO:0000256" key="2">
    <source>
        <dbReference type="ARBA" id="ARBA00022771"/>
    </source>
</evidence>
<dbReference type="InterPro" id="IPR042099">
    <property type="entry name" value="ANL_N_sf"/>
</dbReference>
<dbReference type="SUPFAM" id="SSF47336">
    <property type="entry name" value="ACP-like"/>
    <property type="match status" value="1"/>
</dbReference>
<keyword evidence="9" id="KW-1185">Reference proteome</keyword>
<sequence>MSIPLASLRGLPPRAPSVSLGDALADAISRSSTATLLDCLPSTAAPAIHSPDPARPALRHAALRAFVQRFALPHARARAPLGPNDRVMVVLPTGPENALALLALAAHHTVAPVNAACTAAELADDAARLGAKAIVATRDAEARLELRALSNALGCEVVFVEPRPAGPCALFDMAVMGDPAPLTGAPSQPHGLADQSLILHTSGTSGKKKVVPYSLLSLIVGTCAVVESWDLQPTDVNLNMMPLFHVGGIVRNLLAPIFSGGSAIMCAGFDSIAFWTLSEQLKATWYYAAPTIHHAILSSKPDSIVPSRDLRIRMICNAAGGLLPSLAVDLQSTFQAVILPSYGMTECMPIASPPVTYALDRPGCSGVACGPHLSVRDPADLERALPAQRTGALCVRGLPAFAGYEVSPDPSVPLDTSAFTSEGWFDSGDVGYLDGDGYVYITGRSKEIINKGGEVVSPFEVEEAVVTAAKGFVKASKIYCTAWTALAFAVEHDVLQETIGVVIVPVPGKPRIGLAQLLDLLRDHLHPSKWPFAIVYMGDVPKNRQVPPRHSQRRLNPVNSAGKPLRIKLATRLGLGCLSDSTPLAQRHFEAQIPDAQASLSAPIPCTRVACDPAEIERALRRIHGVHEAAARRRADDGAPEAFVAAPGVEARALADALAAVLPGYMLPDPLHVLSARALHRDAAGALDFAAMEALRAAANEAAMSEQLLLVRDIVAGLLMADAAKITGKSDFFLLGGNSLLLGKLAYQVRKATAVNIPVATLFTRSTIEEIASLIDGADLKGSPYRRNSSETTLVYGKAHEAGTGSDATLPSYDYSYPSDPLISRENCRGQAHPLSLIVQAFPFVFFYPLKAALTWTILLLTLGELAPHVNGSFLERILSLLTAIVVARLCTRIIAPVTSILFKWLVIGKYKPGKYRMWSNYYLRYWIVDQSLRIAGRGIFTLHPSLEILYLRLLGAHIGKNVRIYSGAKLGEFDLLTLRDACLVDAALVRGFCVEREGWFALDRIVVGENAVVNTYTQIAPGAVIADNTVYGPHASSHEAPSPGNFAAVNRTLLVEPHFLLKAFIAWPIILFTSRLLSQRALKTVFAILGNHYEVVSHVYRAMGAKIGNRIYWPGSGIYCPDPELLEIGDDVVFGSRSEIFTTDRLGSANVKIGVGAMIADRVVLMPGTTVGKCTVMGSGAVGLRDTAYKDGSTWLGRDCLDDGFNKDLSGDTTTPFGRAYHKREASYFVFPYVVILAINVFITALSATYWSVSAIAAAQMLRQIDLHTSKTASHIFRPSFFRPGTIYGLIALSFIIVLTFQGVIVLAWTVLTKWIVIGQRKDGPCAWDKSSYCQRWQLHLVLSRPAYRGFSSGGVLGPLAGSAYYVWYLRAMGANIGRNCAIYPGGRTGLMTEPDLVQLGDNVALDDCSVVAHINSRGKFALNSLKIGDGCAMRSGSRLLSGASMEDSSMLCEHTLLPSGDVADCGSAYFGWPARPFDEPKPRPAHDIITQKLICPMCRRFPQNMIVTGCGHIFCEVCIRSSKYRDGKCPVCTVELLSPGLVYAHPSLI</sequence>
<dbReference type="SUPFAM" id="SSF56801">
    <property type="entry name" value="Acetyl-CoA synthetase-like"/>
    <property type="match status" value="2"/>
</dbReference>
<dbReference type="Gene3D" id="3.40.50.12780">
    <property type="entry name" value="N-terminal domain of ligase-like"/>
    <property type="match status" value="1"/>
</dbReference>
<keyword evidence="5" id="KW-0812">Transmembrane</keyword>
<evidence type="ECO:0008006" key="10">
    <source>
        <dbReference type="Google" id="ProtNLM"/>
    </source>
</evidence>
<dbReference type="InterPro" id="IPR045851">
    <property type="entry name" value="AMP-bd_C_sf"/>
</dbReference>
<evidence type="ECO:0000256" key="5">
    <source>
        <dbReference type="SAM" id="Phobius"/>
    </source>
</evidence>
<dbReference type="Pfam" id="PF00501">
    <property type="entry name" value="AMP-binding"/>
    <property type="match status" value="1"/>
</dbReference>
<evidence type="ECO:0000259" key="7">
    <source>
        <dbReference type="PROSITE" id="PS50089"/>
    </source>
</evidence>
<dbReference type="InterPro" id="IPR017907">
    <property type="entry name" value="Znf_RING_CS"/>
</dbReference>
<feature type="transmembrane region" description="Helical" evidence="5">
    <location>
        <begin position="1229"/>
        <end position="1254"/>
    </location>
</feature>
<evidence type="ECO:0000256" key="1">
    <source>
        <dbReference type="ARBA" id="ARBA00022723"/>
    </source>
</evidence>
<dbReference type="Gene3D" id="2.160.10.10">
    <property type="entry name" value="Hexapeptide repeat proteins"/>
    <property type="match status" value="2"/>
</dbReference>
<comment type="caution">
    <text evidence="8">The sequence shown here is derived from an EMBL/GenBank/DDBJ whole genome shotgun (WGS) entry which is preliminary data.</text>
</comment>
<keyword evidence="3" id="KW-0862">Zinc</keyword>
<organism evidence="8 9">
    <name type="scientific">Mycena pura</name>
    <dbReference type="NCBI Taxonomy" id="153505"/>
    <lineage>
        <taxon>Eukaryota</taxon>
        <taxon>Fungi</taxon>
        <taxon>Dikarya</taxon>
        <taxon>Basidiomycota</taxon>
        <taxon>Agaricomycotina</taxon>
        <taxon>Agaricomycetes</taxon>
        <taxon>Agaricomycetidae</taxon>
        <taxon>Agaricales</taxon>
        <taxon>Marasmiineae</taxon>
        <taxon>Mycenaceae</taxon>
        <taxon>Mycena</taxon>
    </lineage>
</organism>
<dbReference type="Proteomes" id="UP001219525">
    <property type="component" value="Unassembled WGS sequence"/>
</dbReference>
<dbReference type="InterPro" id="IPR036736">
    <property type="entry name" value="ACP-like_sf"/>
</dbReference>
<keyword evidence="5" id="KW-0472">Membrane</keyword>
<dbReference type="PROSITE" id="PS00518">
    <property type="entry name" value="ZF_RING_1"/>
    <property type="match status" value="1"/>
</dbReference>
<dbReference type="GO" id="GO:0008270">
    <property type="term" value="F:zinc ion binding"/>
    <property type="evidence" value="ECO:0007669"/>
    <property type="project" value="UniProtKB-KW"/>
</dbReference>
<evidence type="ECO:0000313" key="9">
    <source>
        <dbReference type="Proteomes" id="UP001219525"/>
    </source>
</evidence>